<gene>
    <name evidence="1" type="primary">SDT1</name>
    <name evidence="1" type="ORF">V5O48_016979</name>
</gene>
<dbReference type="InterPro" id="IPR052791">
    <property type="entry name" value="SSM1_domain"/>
</dbReference>
<dbReference type="NCBIfam" id="TIGR01509">
    <property type="entry name" value="HAD-SF-IA-v3"/>
    <property type="match status" value="1"/>
</dbReference>
<name>A0ABR3EQA0_9AGAR</name>
<dbReference type="InterPro" id="IPR023214">
    <property type="entry name" value="HAD_sf"/>
</dbReference>
<dbReference type="SUPFAM" id="SSF56784">
    <property type="entry name" value="HAD-like"/>
    <property type="match status" value="1"/>
</dbReference>
<dbReference type="Pfam" id="PF00702">
    <property type="entry name" value="Hydrolase"/>
    <property type="match status" value="1"/>
</dbReference>
<dbReference type="SFLD" id="SFLDS00003">
    <property type="entry name" value="Haloacid_Dehalogenase"/>
    <property type="match status" value="1"/>
</dbReference>
<comment type="caution">
    <text evidence="1">The sequence shown here is derived from an EMBL/GenBank/DDBJ whole genome shotgun (WGS) entry which is preliminary data.</text>
</comment>
<accession>A0ABR3EQA0</accession>
<sequence length="260" mass="29863">MTVPIDNRPIVWFDIDNTLYSASSQISHAMGVKIHEYFVNTLGLSHEEASKLHLGYYTQYGLALAGLVRHHHVGKVGQHNLKTENEYPPDPLDFDRKCDQALPLEEMIHYKPSLRKLFEDIDRSKFRVWALTNAYRPHAERVLRILNLTDLVDGLIYCDYEAKDLISKPDPVYYRKAMETAGVSEPSKCYFIDDNKRNVQAAIDLGWKNSVHFCEKGLEHVEGGKVMEINNKAASDGQPFTVISDLEELRQIWPEIFKSI</sequence>
<dbReference type="Gene3D" id="3.40.50.1000">
    <property type="entry name" value="HAD superfamily/HAD-like"/>
    <property type="match status" value="1"/>
</dbReference>
<evidence type="ECO:0000313" key="2">
    <source>
        <dbReference type="Proteomes" id="UP001465976"/>
    </source>
</evidence>
<dbReference type="SFLD" id="SFLDG01132">
    <property type="entry name" value="C1.5.3:_5'-Nucleotidase_Like"/>
    <property type="match status" value="1"/>
</dbReference>
<dbReference type="NCBIfam" id="TIGR01993">
    <property type="entry name" value="Pyr-5-nucltdase"/>
    <property type="match status" value="1"/>
</dbReference>
<dbReference type="SFLD" id="SFLDG01129">
    <property type="entry name" value="C1.5:_HAD__Beta-PGM__Phosphata"/>
    <property type="match status" value="1"/>
</dbReference>
<keyword evidence="2" id="KW-1185">Reference proteome</keyword>
<dbReference type="Proteomes" id="UP001465976">
    <property type="component" value="Unassembled WGS sequence"/>
</dbReference>
<dbReference type="InterPro" id="IPR006439">
    <property type="entry name" value="HAD-SF_hydro_IA"/>
</dbReference>
<reference evidence="1 2" key="1">
    <citation type="submission" date="2024-02" db="EMBL/GenBank/DDBJ databases">
        <title>A draft genome for the cacao thread blight pathogen Marasmius crinis-equi.</title>
        <authorList>
            <person name="Cohen S.P."/>
            <person name="Baruah I.K."/>
            <person name="Amoako-Attah I."/>
            <person name="Bukari Y."/>
            <person name="Meinhardt L.W."/>
            <person name="Bailey B.A."/>
        </authorList>
    </citation>
    <scope>NUCLEOTIDE SEQUENCE [LARGE SCALE GENOMIC DNA]</scope>
    <source>
        <strain evidence="1 2">GH-76</strain>
    </source>
</reference>
<dbReference type="InterPro" id="IPR036412">
    <property type="entry name" value="HAD-like_sf"/>
</dbReference>
<evidence type="ECO:0000313" key="1">
    <source>
        <dbReference type="EMBL" id="KAL0565054.1"/>
    </source>
</evidence>
<protein>
    <submittedName>
        <fullName evidence="1">Suppressor of disruption of TFIIS</fullName>
    </submittedName>
</protein>
<dbReference type="EMBL" id="JBAHYK010002446">
    <property type="protein sequence ID" value="KAL0565054.1"/>
    <property type="molecule type" value="Genomic_DNA"/>
</dbReference>
<proteinExistence type="predicted"/>
<dbReference type="PANTHER" id="PTHR47438">
    <property type="entry name" value="PHOSPHATE METABOLISM PROTEIN 8-RELATED"/>
    <property type="match status" value="1"/>
</dbReference>
<dbReference type="PANTHER" id="PTHR47438:SF1">
    <property type="entry name" value="PHOSPHATE METABOLISM PROTEIN 8-RELATED"/>
    <property type="match status" value="1"/>
</dbReference>
<organism evidence="1 2">
    <name type="scientific">Marasmius crinis-equi</name>
    <dbReference type="NCBI Taxonomy" id="585013"/>
    <lineage>
        <taxon>Eukaryota</taxon>
        <taxon>Fungi</taxon>
        <taxon>Dikarya</taxon>
        <taxon>Basidiomycota</taxon>
        <taxon>Agaricomycotina</taxon>
        <taxon>Agaricomycetes</taxon>
        <taxon>Agaricomycetidae</taxon>
        <taxon>Agaricales</taxon>
        <taxon>Marasmiineae</taxon>
        <taxon>Marasmiaceae</taxon>
        <taxon>Marasmius</taxon>
    </lineage>
</organism>
<dbReference type="Gene3D" id="1.10.150.450">
    <property type="match status" value="1"/>
</dbReference>
<dbReference type="InterPro" id="IPR010237">
    <property type="entry name" value="Pyr-5-nucltdase"/>
</dbReference>